<evidence type="ECO:0000313" key="8">
    <source>
        <dbReference type="Proteomes" id="UP000583699"/>
    </source>
</evidence>
<protein>
    <submittedName>
        <fullName evidence="7">Acetolactate synthase-1/2/3 large subunit</fullName>
        <ecNumber evidence="7">2.2.1.6</ecNumber>
    </submittedName>
</protein>
<name>A0A7W8JEM8_9BACL</name>
<dbReference type="GO" id="GO:0009099">
    <property type="term" value="P:L-valine biosynthetic process"/>
    <property type="evidence" value="ECO:0007669"/>
    <property type="project" value="TreeGrafter"/>
</dbReference>
<comment type="similarity">
    <text evidence="1 3">Belongs to the TPP enzyme family.</text>
</comment>
<comment type="caution">
    <text evidence="7">The sequence shown here is derived from an EMBL/GenBank/DDBJ whole genome shotgun (WGS) entry which is preliminary data.</text>
</comment>
<dbReference type="Gene3D" id="3.40.50.970">
    <property type="match status" value="2"/>
</dbReference>
<dbReference type="GO" id="GO:0005948">
    <property type="term" value="C:acetolactate synthase complex"/>
    <property type="evidence" value="ECO:0007669"/>
    <property type="project" value="TreeGrafter"/>
</dbReference>
<feature type="domain" description="Thiamine pyrophosphate enzyme N-terminal TPP-binding" evidence="6">
    <location>
        <begin position="1"/>
        <end position="116"/>
    </location>
</feature>
<reference evidence="7 8" key="1">
    <citation type="submission" date="2020-08" db="EMBL/GenBank/DDBJ databases">
        <title>Genomic Encyclopedia of Type Strains, Phase IV (KMG-IV): sequencing the most valuable type-strain genomes for metagenomic binning, comparative biology and taxonomic classification.</title>
        <authorList>
            <person name="Goeker M."/>
        </authorList>
    </citation>
    <scope>NUCLEOTIDE SEQUENCE [LARGE SCALE GENOMIC DNA]</scope>
    <source>
        <strain evidence="7 8">DSM 19169</strain>
    </source>
</reference>
<gene>
    <name evidence="7" type="ORF">HNR43_001272</name>
</gene>
<dbReference type="Gene3D" id="3.40.50.1220">
    <property type="entry name" value="TPP-binding domain"/>
    <property type="match status" value="1"/>
</dbReference>
<dbReference type="RefSeq" id="WP_183242250.1">
    <property type="nucleotide sequence ID" value="NZ_JACHEQ010000005.1"/>
</dbReference>
<dbReference type="InterPro" id="IPR000399">
    <property type="entry name" value="TPP-bd_CS"/>
</dbReference>
<dbReference type="GO" id="GO:0000287">
    <property type="term" value="F:magnesium ion binding"/>
    <property type="evidence" value="ECO:0007669"/>
    <property type="project" value="InterPro"/>
</dbReference>
<dbReference type="AlphaFoldDB" id="A0A7W8JEM8"/>
<evidence type="ECO:0000256" key="1">
    <source>
        <dbReference type="ARBA" id="ARBA00007812"/>
    </source>
</evidence>
<dbReference type="GO" id="GO:0050660">
    <property type="term" value="F:flavin adenine dinucleotide binding"/>
    <property type="evidence" value="ECO:0007669"/>
    <property type="project" value="TreeGrafter"/>
</dbReference>
<dbReference type="InterPro" id="IPR029035">
    <property type="entry name" value="DHS-like_NAD/FAD-binding_dom"/>
</dbReference>
<keyword evidence="7" id="KW-0808">Transferase</keyword>
<dbReference type="CDD" id="cd00568">
    <property type="entry name" value="TPP_enzymes"/>
    <property type="match status" value="1"/>
</dbReference>
<evidence type="ECO:0000313" key="7">
    <source>
        <dbReference type="EMBL" id="MBB5355300.1"/>
    </source>
</evidence>
<dbReference type="InterPro" id="IPR011766">
    <property type="entry name" value="TPP_enzyme_TPP-bd"/>
</dbReference>
<sequence>MNAAEAIVQCLKSEDISHVFCVPGESYLPILDALFSEKTIQLISARHEGGAAFMAEGYAKASGKVGVVMATRAVGATNAAIGIHTAKQDSTPMVVLLGQVARTFRGREGFQEVDVEAFFRPLAKWAIEIDDAKRLPELLTRAFRIAQTGRPGPVVVSLPEDVLHEQIDHVIFSKTIVPKPAPSQEDIQRIEQLLQSANRPVIIAGGGVIRSKATDVLRLFAEKWSLPVMASFRRHDVFPNDHPLYVGHLGLGTQRAVIETVEQADVVLAIGTRLSEVTTQDYRLLSTQQLIHIDIDYDVIGVTYSPHIGIVSDAKEALKRLLTIKLQQTWTAWTKKRREVYDQVSSLPSIKRNINESVIDTLQRLLPPESIITNDAGNFASWLHSFFQFQQHTYIGPTSGAMGYGLPAAIGAKLAHPHRSVVSLSGDGGFMMTMQELETAVRYKIPIISIVFNNQMYGTIRMYQELRYPKRVIGTDLSDISFAHMAHSLGADGVRVETEKQFLHAFTSALQNNKPTVIEVMTDPHVLSPFLTVEQARGGKQ</sequence>
<dbReference type="Proteomes" id="UP000583699">
    <property type="component" value="Unassembled WGS sequence"/>
</dbReference>
<dbReference type="InterPro" id="IPR029061">
    <property type="entry name" value="THDP-binding"/>
</dbReference>
<keyword evidence="2 3" id="KW-0786">Thiamine pyrophosphate</keyword>
<accession>A0A7W8JEM8</accession>
<dbReference type="CDD" id="cd07035">
    <property type="entry name" value="TPP_PYR_POX_like"/>
    <property type="match status" value="1"/>
</dbReference>
<dbReference type="GO" id="GO:0009097">
    <property type="term" value="P:isoleucine biosynthetic process"/>
    <property type="evidence" value="ECO:0007669"/>
    <property type="project" value="TreeGrafter"/>
</dbReference>
<dbReference type="SUPFAM" id="SSF52467">
    <property type="entry name" value="DHS-like NAD/FAD-binding domain"/>
    <property type="match status" value="1"/>
</dbReference>
<evidence type="ECO:0000259" key="4">
    <source>
        <dbReference type="Pfam" id="PF00205"/>
    </source>
</evidence>
<dbReference type="PANTHER" id="PTHR18968">
    <property type="entry name" value="THIAMINE PYROPHOSPHATE ENZYMES"/>
    <property type="match status" value="1"/>
</dbReference>
<dbReference type="Pfam" id="PF02775">
    <property type="entry name" value="TPP_enzyme_C"/>
    <property type="match status" value="1"/>
</dbReference>
<keyword evidence="8" id="KW-1185">Reference proteome</keyword>
<dbReference type="SUPFAM" id="SSF52518">
    <property type="entry name" value="Thiamin diphosphate-binding fold (THDP-binding)"/>
    <property type="match status" value="2"/>
</dbReference>
<dbReference type="InterPro" id="IPR012000">
    <property type="entry name" value="Thiamin_PyroP_enz_cen_dom"/>
</dbReference>
<dbReference type="FunFam" id="3.40.50.970:FF:000007">
    <property type="entry name" value="Acetolactate synthase"/>
    <property type="match status" value="1"/>
</dbReference>
<evidence type="ECO:0000256" key="3">
    <source>
        <dbReference type="RuleBase" id="RU362132"/>
    </source>
</evidence>
<dbReference type="InterPro" id="IPR012001">
    <property type="entry name" value="Thiamin_PyroP_enz_TPP-bd_dom"/>
</dbReference>
<dbReference type="Pfam" id="PF00205">
    <property type="entry name" value="TPP_enzyme_M"/>
    <property type="match status" value="1"/>
</dbReference>
<evidence type="ECO:0000256" key="2">
    <source>
        <dbReference type="ARBA" id="ARBA00023052"/>
    </source>
</evidence>
<dbReference type="EC" id="2.2.1.6" evidence="7"/>
<organism evidence="7 8">
    <name type="scientific">Anoxybacillus mongoliensis</name>
    <dbReference type="NCBI Taxonomy" id="452565"/>
    <lineage>
        <taxon>Bacteria</taxon>
        <taxon>Bacillati</taxon>
        <taxon>Bacillota</taxon>
        <taxon>Bacilli</taxon>
        <taxon>Bacillales</taxon>
        <taxon>Anoxybacillaceae</taxon>
        <taxon>Anoxybacillus</taxon>
    </lineage>
</organism>
<dbReference type="GO" id="GO:0003984">
    <property type="term" value="F:acetolactate synthase activity"/>
    <property type="evidence" value="ECO:0007669"/>
    <property type="project" value="UniProtKB-EC"/>
</dbReference>
<evidence type="ECO:0000259" key="5">
    <source>
        <dbReference type="Pfam" id="PF02775"/>
    </source>
</evidence>
<feature type="domain" description="Thiamine pyrophosphate enzyme TPP-binding" evidence="5">
    <location>
        <begin position="375"/>
        <end position="520"/>
    </location>
</feature>
<dbReference type="GO" id="GO:0030976">
    <property type="term" value="F:thiamine pyrophosphate binding"/>
    <property type="evidence" value="ECO:0007669"/>
    <property type="project" value="InterPro"/>
</dbReference>
<proteinExistence type="inferred from homology"/>
<dbReference type="Pfam" id="PF02776">
    <property type="entry name" value="TPP_enzyme_N"/>
    <property type="match status" value="1"/>
</dbReference>
<dbReference type="NCBIfam" id="NF006052">
    <property type="entry name" value="PRK08199.1"/>
    <property type="match status" value="1"/>
</dbReference>
<dbReference type="EMBL" id="JACHEQ010000005">
    <property type="protein sequence ID" value="MBB5355300.1"/>
    <property type="molecule type" value="Genomic_DNA"/>
</dbReference>
<dbReference type="InterPro" id="IPR045229">
    <property type="entry name" value="TPP_enz"/>
</dbReference>
<feature type="domain" description="Thiamine pyrophosphate enzyme central" evidence="4">
    <location>
        <begin position="187"/>
        <end position="321"/>
    </location>
</feature>
<evidence type="ECO:0000259" key="6">
    <source>
        <dbReference type="Pfam" id="PF02776"/>
    </source>
</evidence>
<dbReference type="PANTHER" id="PTHR18968:SF120">
    <property type="entry name" value="ACETOLACTATE SYNTHASE LARGE SUBUNIT"/>
    <property type="match status" value="1"/>
</dbReference>
<dbReference type="PROSITE" id="PS00187">
    <property type="entry name" value="TPP_ENZYMES"/>
    <property type="match status" value="1"/>
</dbReference>